<feature type="binding site" evidence="2">
    <location>
        <position position="61"/>
    </location>
    <ligand>
        <name>Fe cation</name>
        <dbReference type="ChEBI" id="CHEBI:24875"/>
    </ligand>
</feature>
<dbReference type="EMBL" id="RJVO01000002">
    <property type="protein sequence ID" value="ROH91745.1"/>
    <property type="molecule type" value="Genomic_DNA"/>
</dbReference>
<comment type="caution">
    <text evidence="6">The sequence shown here is derived from an EMBL/GenBank/DDBJ whole genome shotgun (WGS) entry which is preliminary data.</text>
</comment>
<reference evidence="6 7" key="1">
    <citation type="submission" date="2018-10" db="EMBL/GenBank/DDBJ databases">
        <authorList>
            <person name="Chen W.-M."/>
        </authorList>
    </citation>
    <scope>NUCLEOTIDE SEQUENCE [LARGE SCALE GENOMIC DNA]</scope>
    <source>
        <strain evidence="6 7">THS-13</strain>
    </source>
</reference>
<dbReference type="GO" id="GO:0046872">
    <property type="term" value="F:metal ion binding"/>
    <property type="evidence" value="ECO:0007669"/>
    <property type="project" value="UniProtKB-KW"/>
</dbReference>
<evidence type="ECO:0000259" key="5">
    <source>
        <dbReference type="Pfam" id="PF05726"/>
    </source>
</evidence>
<dbReference type="PANTHER" id="PTHR13903:SF8">
    <property type="entry name" value="PIRIN"/>
    <property type="match status" value="1"/>
</dbReference>
<keyword evidence="2" id="KW-0408">Iron</keyword>
<dbReference type="InterPro" id="IPR008778">
    <property type="entry name" value="Pirin_C_dom"/>
</dbReference>
<sequence length="291" mass="31906">MNMDPILDLIPGRPRDLGGFAVRRVLPIGHRKTVGPFIFFDHLGPAVLKAGSGMDVRPHPHIGLATVTYLFEGRIRHRDSLDNVQDIEPLAVNWMTAGSGIVHSERSTPEDRQIDRPIHGIQSWVALPGADEECPPSFVHHPADSLPQAQRDGVALRVIAGSAYGLSSPVALRAPTFYVHAEMAAGSSLPVPEDYQERAIYPVNGRVRVGERWVEEGEMAVLVPGVAATLVAEAEARVMLLGGAPVDAPRLIWWNFVSSRPERIEQAKADWKERRFAEVPGETEFIPLPAL</sequence>
<dbReference type="InParanoid" id="A0A3N0VGD6"/>
<keyword evidence="2" id="KW-0479">Metal-binding</keyword>
<comment type="cofactor">
    <cofactor evidence="2">
        <name>Fe cation</name>
        <dbReference type="ChEBI" id="CHEBI:24875"/>
    </cofactor>
    <text evidence="2">Binds 1 Fe cation per subunit.</text>
</comment>
<dbReference type="Proteomes" id="UP000282106">
    <property type="component" value="Unassembled WGS sequence"/>
</dbReference>
<dbReference type="Gene3D" id="2.60.120.10">
    <property type="entry name" value="Jelly Rolls"/>
    <property type="match status" value="2"/>
</dbReference>
<evidence type="ECO:0000256" key="3">
    <source>
        <dbReference type="RuleBase" id="RU003457"/>
    </source>
</evidence>
<name>A0A3N0VGD6_9GAMM</name>
<dbReference type="SUPFAM" id="SSF51182">
    <property type="entry name" value="RmlC-like cupins"/>
    <property type="match status" value="1"/>
</dbReference>
<feature type="binding site" evidence="2">
    <location>
        <position position="59"/>
    </location>
    <ligand>
        <name>Fe cation</name>
        <dbReference type="ChEBI" id="CHEBI:24875"/>
    </ligand>
</feature>
<keyword evidence="7" id="KW-1185">Reference proteome</keyword>
<evidence type="ECO:0000313" key="6">
    <source>
        <dbReference type="EMBL" id="ROH91745.1"/>
    </source>
</evidence>
<dbReference type="CDD" id="cd02909">
    <property type="entry name" value="cupin_pirin_N"/>
    <property type="match status" value="1"/>
</dbReference>
<protein>
    <submittedName>
        <fullName evidence="6">Pirin family protein</fullName>
    </submittedName>
</protein>
<evidence type="ECO:0000256" key="1">
    <source>
        <dbReference type="ARBA" id="ARBA00008416"/>
    </source>
</evidence>
<organism evidence="6 7">
    <name type="scientific">Stagnimonas aquatica</name>
    <dbReference type="NCBI Taxonomy" id="2689987"/>
    <lineage>
        <taxon>Bacteria</taxon>
        <taxon>Pseudomonadati</taxon>
        <taxon>Pseudomonadota</taxon>
        <taxon>Gammaproteobacteria</taxon>
        <taxon>Nevskiales</taxon>
        <taxon>Nevskiaceae</taxon>
        <taxon>Stagnimonas</taxon>
    </lineage>
</organism>
<proteinExistence type="inferred from homology"/>
<evidence type="ECO:0000313" key="7">
    <source>
        <dbReference type="Proteomes" id="UP000282106"/>
    </source>
</evidence>
<dbReference type="CDD" id="cd02247">
    <property type="entry name" value="cupin_pirin_C"/>
    <property type="match status" value="1"/>
</dbReference>
<dbReference type="PIRSF" id="PIRSF006232">
    <property type="entry name" value="Pirin"/>
    <property type="match status" value="1"/>
</dbReference>
<dbReference type="InterPro" id="IPR012093">
    <property type="entry name" value="Pirin"/>
</dbReference>
<dbReference type="Pfam" id="PF02678">
    <property type="entry name" value="Pirin"/>
    <property type="match status" value="1"/>
</dbReference>
<dbReference type="PANTHER" id="PTHR13903">
    <property type="entry name" value="PIRIN-RELATED"/>
    <property type="match status" value="1"/>
</dbReference>
<feature type="binding site" evidence="2">
    <location>
        <position position="103"/>
    </location>
    <ligand>
        <name>Fe cation</name>
        <dbReference type="ChEBI" id="CHEBI:24875"/>
    </ligand>
</feature>
<accession>A0A3N0VGD6</accession>
<evidence type="ECO:0000259" key="4">
    <source>
        <dbReference type="Pfam" id="PF02678"/>
    </source>
</evidence>
<evidence type="ECO:0000256" key="2">
    <source>
        <dbReference type="PIRSR" id="PIRSR006232-1"/>
    </source>
</evidence>
<comment type="similarity">
    <text evidence="1 3">Belongs to the pirin family.</text>
</comment>
<dbReference type="InterPro" id="IPR003829">
    <property type="entry name" value="Pirin_N_dom"/>
</dbReference>
<gene>
    <name evidence="6" type="ORF">ED208_04995</name>
</gene>
<dbReference type="AlphaFoldDB" id="A0A3N0VGD6"/>
<dbReference type="Pfam" id="PF05726">
    <property type="entry name" value="Pirin_C"/>
    <property type="match status" value="1"/>
</dbReference>
<feature type="domain" description="Pirin N-terminal" evidence="4">
    <location>
        <begin position="20"/>
        <end position="125"/>
    </location>
</feature>
<feature type="binding site" evidence="2">
    <location>
        <position position="105"/>
    </location>
    <ligand>
        <name>Fe cation</name>
        <dbReference type="ChEBI" id="CHEBI:24875"/>
    </ligand>
</feature>
<feature type="domain" description="Pirin C-terminal" evidence="5">
    <location>
        <begin position="178"/>
        <end position="276"/>
    </location>
</feature>
<dbReference type="InterPro" id="IPR011051">
    <property type="entry name" value="RmlC_Cupin_sf"/>
</dbReference>
<dbReference type="InterPro" id="IPR014710">
    <property type="entry name" value="RmlC-like_jellyroll"/>
</dbReference>